<reference evidence="2" key="1">
    <citation type="journal article" date="2014" name="Front. Microbiol.">
        <title>High frequency of phylogenetically diverse reductive dehalogenase-homologous genes in deep subseafloor sedimentary metagenomes.</title>
        <authorList>
            <person name="Kawai M."/>
            <person name="Futagami T."/>
            <person name="Toyoda A."/>
            <person name="Takaki Y."/>
            <person name="Nishi S."/>
            <person name="Hori S."/>
            <person name="Arai W."/>
            <person name="Tsubouchi T."/>
            <person name="Morono Y."/>
            <person name="Uchiyama I."/>
            <person name="Ito T."/>
            <person name="Fujiyama A."/>
            <person name="Inagaki F."/>
            <person name="Takami H."/>
        </authorList>
    </citation>
    <scope>NUCLEOTIDE SEQUENCE</scope>
    <source>
        <strain evidence="2">Expedition CK06-06</strain>
    </source>
</reference>
<evidence type="ECO:0000259" key="1">
    <source>
        <dbReference type="Pfam" id="PF20208"/>
    </source>
</evidence>
<feature type="domain" description="ARG and Rhodanese-Phosphatase-superfamily-associated" evidence="1">
    <location>
        <begin position="4"/>
        <end position="282"/>
    </location>
</feature>
<gene>
    <name evidence="2" type="ORF">S03H2_35225</name>
</gene>
<dbReference type="Pfam" id="PF20208">
    <property type="entry name" value="ARPP-1"/>
    <property type="match status" value="1"/>
</dbReference>
<protein>
    <recommendedName>
        <fullName evidence="1">ARG and Rhodanese-Phosphatase-superfamily-associated domain-containing protein</fullName>
    </recommendedName>
</protein>
<dbReference type="EMBL" id="BARU01021530">
    <property type="protein sequence ID" value="GAH61005.1"/>
    <property type="molecule type" value="Genomic_DNA"/>
</dbReference>
<proteinExistence type="predicted"/>
<sequence length="282" mass="30966">VCLDYLTLDEALESGAIEVTEKPGGSVPELEVENKSTKAILLLNGEELKGGRQNRTLNTDILVKPKTKITIPVSCTERGRWGYAQEAPSGKEAEPVMRSAEYVSPHSMRKDISKGVGQSLGMGMGFKANQDQVWQASSDYHASYNVPTRTGAIDDVFNAKESDIQKYLDALRPDKDTWNGMAVVIDNKFVGLDIFDSTTIMAQLWDKLVRSYTLDALRGGNSCKFDKKAIQETISAAINASMKAYKSVSLGYDVRIEAQNLLGSALAFRKINIYGVAHLSLF</sequence>
<comment type="caution">
    <text evidence="2">The sequence shown here is derived from an EMBL/GenBank/DDBJ whole genome shotgun (WGS) entry which is preliminary data.</text>
</comment>
<dbReference type="AlphaFoldDB" id="X1HVD0"/>
<evidence type="ECO:0000313" key="2">
    <source>
        <dbReference type="EMBL" id="GAH61005.1"/>
    </source>
</evidence>
<feature type="non-terminal residue" evidence="2">
    <location>
        <position position="1"/>
    </location>
</feature>
<accession>X1HVD0</accession>
<dbReference type="InterPro" id="IPR046699">
    <property type="entry name" value="ARPP-1"/>
</dbReference>
<organism evidence="2">
    <name type="scientific">marine sediment metagenome</name>
    <dbReference type="NCBI Taxonomy" id="412755"/>
    <lineage>
        <taxon>unclassified sequences</taxon>
        <taxon>metagenomes</taxon>
        <taxon>ecological metagenomes</taxon>
    </lineage>
</organism>
<name>X1HVD0_9ZZZZ</name>
<feature type="non-terminal residue" evidence="2">
    <location>
        <position position="282"/>
    </location>
</feature>